<evidence type="ECO:0000313" key="2">
    <source>
        <dbReference type="Proteomes" id="UP000784294"/>
    </source>
</evidence>
<evidence type="ECO:0000313" key="1">
    <source>
        <dbReference type="EMBL" id="VEL15756.1"/>
    </source>
</evidence>
<keyword evidence="2" id="KW-1185">Reference proteome</keyword>
<comment type="caution">
    <text evidence="1">The sequence shown here is derived from an EMBL/GenBank/DDBJ whole genome shotgun (WGS) entry which is preliminary data.</text>
</comment>
<gene>
    <name evidence="1" type="ORF">PXEA_LOCUS9196</name>
</gene>
<accession>A0A448WMU8</accession>
<reference evidence="1" key="1">
    <citation type="submission" date="2018-11" db="EMBL/GenBank/DDBJ databases">
        <authorList>
            <consortium name="Pathogen Informatics"/>
        </authorList>
    </citation>
    <scope>NUCLEOTIDE SEQUENCE</scope>
</reference>
<protein>
    <submittedName>
        <fullName evidence="1">Uncharacterized protein</fullName>
    </submittedName>
</protein>
<sequence length="98" mass="11338">MTPDCVEMADFHLLRYRLDELTSESGQLEARLHQLLDQLCKMTTIFTHKVVRQRQFSTIMGSQDSRRTDSSHASMTVIGRRFQRFCCIKKDLAKQSAG</sequence>
<dbReference type="Proteomes" id="UP000784294">
    <property type="component" value="Unassembled WGS sequence"/>
</dbReference>
<name>A0A448WMU8_9PLAT</name>
<dbReference type="EMBL" id="CAAALY010025779">
    <property type="protein sequence ID" value="VEL15756.1"/>
    <property type="molecule type" value="Genomic_DNA"/>
</dbReference>
<organism evidence="1 2">
    <name type="scientific">Protopolystoma xenopodis</name>
    <dbReference type="NCBI Taxonomy" id="117903"/>
    <lineage>
        <taxon>Eukaryota</taxon>
        <taxon>Metazoa</taxon>
        <taxon>Spiralia</taxon>
        <taxon>Lophotrochozoa</taxon>
        <taxon>Platyhelminthes</taxon>
        <taxon>Monogenea</taxon>
        <taxon>Polyopisthocotylea</taxon>
        <taxon>Polystomatidea</taxon>
        <taxon>Polystomatidae</taxon>
        <taxon>Protopolystoma</taxon>
    </lineage>
</organism>
<proteinExistence type="predicted"/>
<dbReference type="AlphaFoldDB" id="A0A448WMU8"/>